<dbReference type="NCBIfam" id="TIGR00128">
    <property type="entry name" value="fabD"/>
    <property type="match status" value="1"/>
</dbReference>
<evidence type="ECO:0000256" key="3">
    <source>
        <dbReference type="ARBA" id="ARBA00022679"/>
    </source>
</evidence>
<sequence>MLAMIFPGQGAQKAGMGGELFDLADYAAIEAQVDALLGYSLRQLCLHDAARLADTRYTQPCLYMVNALHGLRAQREGAAPDCYAGHSLGEYNALHAAGAFDLLTGLRLVQKRGELMAQARGGAMTAVLGLESGRIAETLLAHGLDAVDIGNYNAPTQTVLSGPPQEIDRATQLFEAAGATCVRLAVGGAFHSRLMRDAALDYAQFLDGVEFGRLQRPVISNVTGTFYPAQAPTAVIASLLVRQIVRPVLWVKCVRSLLDAGADTFLEAGPGNVLTRLVAQIRAAAATPAPAH</sequence>
<dbReference type="GO" id="GO:0004314">
    <property type="term" value="F:[acyl-carrier-protein] S-malonyltransferase activity"/>
    <property type="evidence" value="ECO:0007669"/>
    <property type="project" value="UniProtKB-EC"/>
</dbReference>
<dbReference type="InterPro" id="IPR016035">
    <property type="entry name" value="Acyl_Trfase/lysoPLipase"/>
</dbReference>
<dbReference type="GO" id="GO:0006633">
    <property type="term" value="P:fatty acid biosynthetic process"/>
    <property type="evidence" value="ECO:0007669"/>
    <property type="project" value="TreeGrafter"/>
</dbReference>
<keyword evidence="3 6" id="KW-0808">Transferase</keyword>
<dbReference type="PANTHER" id="PTHR42681:SF1">
    <property type="entry name" value="MALONYL-COA-ACYL CARRIER PROTEIN TRANSACYLASE, MITOCHONDRIAL"/>
    <property type="match status" value="1"/>
</dbReference>
<feature type="active site" evidence="7">
    <location>
        <position position="87"/>
    </location>
</feature>
<comment type="similarity">
    <text evidence="6">Belongs to the fabD family.</text>
</comment>
<dbReference type="PANTHER" id="PTHR42681">
    <property type="entry name" value="MALONYL-COA-ACYL CARRIER PROTEIN TRANSACYLASE, MITOCHONDRIAL"/>
    <property type="match status" value="1"/>
</dbReference>
<dbReference type="SUPFAM" id="SSF52151">
    <property type="entry name" value="FabD/lysophospholipase-like"/>
    <property type="match status" value="1"/>
</dbReference>
<name>A0AAU9AN30_LYSEN</name>
<dbReference type="Gene3D" id="3.40.366.10">
    <property type="entry name" value="Malonyl-Coenzyme A Acyl Carrier Protein, domain 2"/>
    <property type="match status" value="1"/>
</dbReference>
<feature type="domain" description="Malonyl-CoA:ACP transacylase (MAT)" evidence="8">
    <location>
        <begin position="5"/>
        <end position="292"/>
    </location>
</feature>
<dbReference type="Pfam" id="PF00698">
    <property type="entry name" value="Acyl_transf_1"/>
    <property type="match status" value="1"/>
</dbReference>
<dbReference type="SUPFAM" id="SSF55048">
    <property type="entry name" value="Probable ACP-binding domain of malonyl-CoA ACP transacylase"/>
    <property type="match status" value="1"/>
</dbReference>
<evidence type="ECO:0000256" key="4">
    <source>
        <dbReference type="ARBA" id="ARBA00023315"/>
    </source>
</evidence>
<dbReference type="GO" id="GO:0005829">
    <property type="term" value="C:cytosol"/>
    <property type="evidence" value="ECO:0007669"/>
    <property type="project" value="TreeGrafter"/>
</dbReference>
<dbReference type="Proteomes" id="UP000218824">
    <property type="component" value="Chromosome"/>
</dbReference>
<dbReference type="EC" id="2.3.1.39" evidence="1 6"/>
<dbReference type="EMBL" id="AP014940">
    <property type="protein sequence ID" value="BAV97998.1"/>
    <property type="molecule type" value="Genomic_DNA"/>
</dbReference>
<dbReference type="InterPro" id="IPR016036">
    <property type="entry name" value="Malonyl_transacylase_ACP-bd"/>
</dbReference>
<evidence type="ECO:0000256" key="7">
    <source>
        <dbReference type="PIRSR" id="PIRSR000446-1"/>
    </source>
</evidence>
<dbReference type="AlphaFoldDB" id="A0AAU9AN30"/>
<comment type="catalytic activity">
    <reaction evidence="5 6">
        <text>holo-[ACP] + malonyl-CoA = malonyl-[ACP] + CoA</text>
        <dbReference type="Rhea" id="RHEA:41792"/>
        <dbReference type="Rhea" id="RHEA-COMP:9623"/>
        <dbReference type="Rhea" id="RHEA-COMP:9685"/>
        <dbReference type="ChEBI" id="CHEBI:57287"/>
        <dbReference type="ChEBI" id="CHEBI:57384"/>
        <dbReference type="ChEBI" id="CHEBI:64479"/>
        <dbReference type="ChEBI" id="CHEBI:78449"/>
        <dbReference type="EC" id="2.3.1.39"/>
    </reaction>
</comment>
<evidence type="ECO:0000259" key="8">
    <source>
        <dbReference type="SMART" id="SM00827"/>
    </source>
</evidence>
<keyword evidence="4 6" id="KW-0012">Acyltransferase</keyword>
<dbReference type="InterPro" id="IPR050858">
    <property type="entry name" value="Mal-CoA-ACP_Trans/PKS_FabD"/>
</dbReference>
<dbReference type="KEGG" id="lem:LEN_2511"/>
<protein>
    <recommendedName>
        <fullName evidence="2 6">Malonyl CoA-acyl carrier protein transacylase</fullName>
        <ecNumber evidence="1 6">2.3.1.39</ecNumber>
    </recommendedName>
</protein>
<dbReference type="InterPro" id="IPR004410">
    <property type="entry name" value="Malonyl_CoA-ACP_transAc_FabD"/>
</dbReference>
<evidence type="ECO:0000256" key="6">
    <source>
        <dbReference type="PIRNR" id="PIRNR000446"/>
    </source>
</evidence>
<feature type="active site" evidence="7">
    <location>
        <position position="191"/>
    </location>
</feature>
<dbReference type="InterPro" id="IPR014043">
    <property type="entry name" value="Acyl_transferase_dom"/>
</dbReference>
<dbReference type="PIRSF" id="PIRSF000446">
    <property type="entry name" value="Mct"/>
    <property type="match status" value="1"/>
</dbReference>
<evidence type="ECO:0000256" key="1">
    <source>
        <dbReference type="ARBA" id="ARBA00013258"/>
    </source>
</evidence>
<evidence type="ECO:0000313" key="9">
    <source>
        <dbReference type="EMBL" id="BAV97998.1"/>
    </source>
</evidence>
<reference evidence="9 10" key="1">
    <citation type="journal article" date="2017" name="DNA Res.">
        <title>Complete genome sequence and expression profile of the commercial lytic enzyme producer Lysobacter enzymogenes M497-1.</title>
        <authorList>
            <person name="Takami H."/>
            <person name="Toyoda A."/>
            <person name="Uchiyama I."/>
            <person name="Itoh T."/>
            <person name="Takaki Y."/>
            <person name="Arai W."/>
            <person name="Nishi S."/>
            <person name="Kawai M."/>
            <person name="Shinya K."/>
            <person name="Ikeda H."/>
        </authorList>
    </citation>
    <scope>NUCLEOTIDE SEQUENCE [LARGE SCALE GENOMIC DNA]</scope>
    <source>
        <strain evidence="9 10">M497-1</strain>
    </source>
</reference>
<proteinExistence type="inferred from homology"/>
<dbReference type="InterPro" id="IPR024925">
    <property type="entry name" value="Malonyl_CoA-ACP_transAc"/>
</dbReference>
<evidence type="ECO:0000256" key="2">
    <source>
        <dbReference type="ARBA" id="ARBA00018953"/>
    </source>
</evidence>
<organism evidence="9 10">
    <name type="scientific">Lysobacter enzymogenes</name>
    <dbReference type="NCBI Taxonomy" id="69"/>
    <lineage>
        <taxon>Bacteria</taxon>
        <taxon>Pseudomonadati</taxon>
        <taxon>Pseudomonadota</taxon>
        <taxon>Gammaproteobacteria</taxon>
        <taxon>Lysobacterales</taxon>
        <taxon>Lysobacteraceae</taxon>
        <taxon>Lysobacter</taxon>
    </lineage>
</organism>
<accession>A0AAU9AN30</accession>
<evidence type="ECO:0000256" key="5">
    <source>
        <dbReference type="ARBA" id="ARBA00048462"/>
    </source>
</evidence>
<dbReference type="SMART" id="SM00827">
    <property type="entry name" value="PKS_AT"/>
    <property type="match status" value="1"/>
</dbReference>
<gene>
    <name evidence="9" type="ORF">LEN_2511</name>
</gene>
<evidence type="ECO:0000313" key="10">
    <source>
        <dbReference type="Proteomes" id="UP000218824"/>
    </source>
</evidence>
<dbReference type="InterPro" id="IPR001227">
    <property type="entry name" value="Ac_transferase_dom_sf"/>
</dbReference>
<dbReference type="Gene3D" id="3.30.70.250">
    <property type="entry name" value="Malonyl-CoA ACP transacylase, ACP-binding"/>
    <property type="match status" value="1"/>
</dbReference>